<accession>A0A645FKJ6</accession>
<gene>
    <name evidence="1" type="ORF">SDC9_162244</name>
</gene>
<evidence type="ECO:0000313" key="1">
    <source>
        <dbReference type="EMBL" id="MPN14915.1"/>
    </source>
</evidence>
<dbReference type="EMBL" id="VSSQ01061608">
    <property type="protein sequence ID" value="MPN14915.1"/>
    <property type="molecule type" value="Genomic_DNA"/>
</dbReference>
<dbReference type="AlphaFoldDB" id="A0A645FKJ6"/>
<comment type="caution">
    <text evidence="1">The sequence shown here is derived from an EMBL/GenBank/DDBJ whole genome shotgun (WGS) entry which is preliminary data.</text>
</comment>
<proteinExistence type="predicted"/>
<reference evidence="1" key="1">
    <citation type="submission" date="2019-08" db="EMBL/GenBank/DDBJ databases">
        <authorList>
            <person name="Kucharzyk K."/>
            <person name="Murdoch R.W."/>
            <person name="Higgins S."/>
            <person name="Loffler F."/>
        </authorList>
    </citation>
    <scope>NUCLEOTIDE SEQUENCE</scope>
</reference>
<organism evidence="1">
    <name type="scientific">bioreactor metagenome</name>
    <dbReference type="NCBI Taxonomy" id="1076179"/>
    <lineage>
        <taxon>unclassified sequences</taxon>
        <taxon>metagenomes</taxon>
        <taxon>ecological metagenomes</taxon>
    </lineage>
</organism>
<sequence length="80" mass="9231">MAVDTMLLNRYFEHLRCRSAIDVTAFGKHVLTPLLTSKPCDHAGFDGAKIRNDELCTGSRYKRCADKLRERVRHVLVEHF</sequence>
<name>A0A645FKJ6_9ZZZZ</name>
<protein>
    <submittedName>
        <fullName evidence="1">Uncharacterized protein</fullName>
    </submittedName>
</protein>